<protein>
    <submittedName>
        <fullName evidence="9">dATP pyrophosphohydrolase</fullName>
    </submittedName>
</protein>
<feature type="transmembrane region" description="Helical" evidence="7">
    <location>
        <begin position="30"/>
        <end position="48"/>
    </location>
</feature>
<dbReference type="InterPro" id="IPR036721">
    <property type="entry name" value="RCK_C_sf"/>
</dbReference>
<dbReference type="PANTHER" id="PTHR43652:SF2">
    <property type="entry name" value="BASIC AMINO ACID ANTIPORTER YFCC-RELATED"/>
    <property type="match status" value="1"/>
</dbReference>
<dbReference type="Pfam" id="PF03600">
    <property type="entry name" value="CitMHS"/>
    <property type="match status" value="1"/>
</dbReference>
<keyword evidence="3 7" id="KW-0812">Transmembrane</keyword>
<dbReference type="PANTHER" id="PTHR43652">
    <property type="entry name" value="BASIC AMINO ACID ANTIPORTER YFCC-RELATED"/>
    <property type="match status" value="1"/>
</dbReference>
<feature type="transmembrane region" description="Helical" evidence="7">
    <location>
        <begin position="507"/>
        <end position="526"/>
    </location>
</feature>
<dbReference type="Gene3D" id="3.30.70.1450">
    <property type="entry name" value="Regulator of K+ conductance, C-terminal domain"/>
    <property type="match status" value="2"/>
</dbReference>
<proteinExistence type="predicted"/>
<gene>
    <name evidence="9" type="ORF">DF3PB_1460008</name>
</gene>
<keyword evidence="5 7" id="KW-1133">Transmembrane helix</keyword>
<feature type="domain" description="RCK C-terminal" evidence="8">
    <location>
        <begin position="303"/>
        <end position="387"/>
    </location>
</feature>
<feature type="transmembrane region" description="Helical" evidence="7">
    <location>
        <begin position="6"/>
        <end position="23"/>
    </location>
</feature>
<dbReference type="InterPro" id="IPR006037">
    <property type="entry name" value="RCK_C"/>
</dbReference>
<dbReference type="Pfam" id="PF02080">
    <property type="entry name" value="TrkA_C"/>
    <property type="match status" value="2"/>
</dbReference>
<sequence>MSWETLQIVLVLALIMVVFFGFVRELMSPDVVAMLAMAALLAAGVLQVDDMLKVFSNPAPITVASLLVITAALEHTGVIERLGRAAARVNWHSPWTALMAMVCVVAAISAFINNTPIVVILTPVMIALAHSLKVAPSRFLIPLSYAAIIGGTCTLIGTSTNIIADGVAQYHGMAGFGMFEITPLGVIMAVISIAYLSIAAPLLLPDRQTIADTLIDLPQKKYLTEVLVAPDSPLIGRTLNEAGLTRTDGLRVVDLLRDDVSFNPEHGQPVLSAGDRVVIRSSAGDVLGLRDSSGFTFPALTQAALSPIANRSVVMMEGIIGPSSRFVGQRVNELNLRRLYGTYVLALHRQNEALHGNFDQLRLEFGDTLLLEGPPEGLKRLFETHQLINLSEVSAERPLRRDKAPIAIAVLAAIMACAAFEFMPIAGLALIGASLVIALGCIEADEAYRAIDWRMLMLIFGMLGLGRAMETSGAALFVVNAVVAWVSHFGPAVVLSLIYAFTSVMNAFMSNNAAAILFTPIAIGLAQQMGCDPRPFVIAIMFASSADFSTPIGYQTNTFVYTAGGYRFMDFVKIGVPLNIINWLVASLLIPWFWPLN</sequence>
<keyword evidence="9" id="KW-0378">Hydrolase</keyword>
<evidence type="ECO:0000256" key="1">
    <source>
        <dbReference type="ARBA" id="ARBA00004141"/>
    </source>
</evidence>
<feature type="transmembrane region" description="Helical" evidence="7">
    <location>
        <begin position="451"/>
        <end position="469"/>
    </location>
</feature>
<evidence type="ECO:0000256" key="3">
    <source>
        <dbReference type="ARBA" id="ARBA00022692"/>
    </source>
</evidence>
<evidence type="ECO:0000256" key="4">
    <source>
        <dbReference type="ARBA" id="ARBA00022737"/>
    </source>
</evidence>
<organism evidence="9">
    <name type="scientific">metagenome</name>
    <dbReference type="NCBI Taxonomy" id="256318"/>
    <lineage>
        <taxon>unclassified sequences</taxon>
        <taxon>metagenomes</taxon>
    </lineage>
</organism>
<dbReference type="EMBL" id="UIDG01000053">
    <property type="protein sequence ID" value="SUS04777.1"/>
    <property type="molecule type" value="Genomic_DNA"/>
</dbReference>
<dbReference type="InterPro" id="IPR004680">
    <property type="entry name" value="Cit_transptr-like_dom"/>
</dbReference>
<accession>A0A380TBE2</accession>
<dbReference type="SUPFAM" id="SSF116726">
    <property type="entry name" value="TrkA C-terminal domain-like"/>
    <property type="match status" value="2"/>
</dbReference>
<evidence type="ECO:0000259" key="8">
    <source>
        <dbReference type="PROSITE" id="PS51202"/>
    </source>
</evidence>
<reference evidence="9" key="1">
    <citation type="submission" date="2018-07" db="EMBL/GenBank/DDBJ databases">
        <authorList>
            <person name="Quirk P.G."/>
            <person name="Krulwich T.A."/>
        </authorList>
    </citation>
    <scope>NUCLEOTIDE SEQUENCE</scope>
</reference>
<dbReference type="InterPro" id="IPR051679">
    <property type="entry name" value="DASS-Related_Transporters"/>
</dbReference>
<dbReference type="GO" id="GO:0008324">
    <property type="term" value="F:monoatomic cation transmembrane transporter activity"/>
    <property type="evidence" value="ECO:0007669"/>
    <property type="project" value="InterPro"/>
</dbReference>
<feature type="transmembrane region" description="Helical" evidence="7">
    <location>
        <begin position="184"/>
        <end position="204"/>
    </location>
</feature>
<keyword evidence="4" id="KW-0677">Repeat</keyword>
<dbReference type="GO" id="GO:0005886">
    <property type="term" value="C:plasma membrane"/>
    <property type="evidence" value="ECO:0007669"/>
    <property type="project" value="TreeGrafter"/>
</dbReference>
<feature type="transmembrane region" description="Helical" evidence="7">
    <location>
        <begin position="576"/>
        <end position="594"/>
    </location>
</feature>
<evidence type="ECO:0000313" key="9">
    <source>
        <dbReference type="EMBL" id="SUS04777.1"/>
    </source>
</evidence>
<feature type="transmembrane region" description="Helical" evidence="7">
    <location>
        <begin position="476"/>
        <end position="501"/>
    </location>
</feature>
<comment type="subcellular location">
    <subcellularLocation>
        <location evidence="1">Membrane</location>
        <topology evidence="1">Multi-pass membrane protein</topology>
    </subcellularLocation>
</comment>
<name>A0A380TBE2_9ZZZZ</name>
<evidence type="ECO:0000256" key="5">
    <source>
        <dbReference type="ARBA" id="ARBA00022989"/>
    </source>
</evidence>
<evidence type="ECO:0000256" key="2">
    <source>
        <dbReference type="ARBA" id="ARBA00022448"/>
    </source>
</evidence>
<evidence type="ECO:0000256" key="7">
    <source>
        <dbReference type="SAM" id="Phobius"/>
    </source>
</evidence>
<evidence type="ECO:0000256" key="6">
    <source>
        <dbReference type="ARBA" id="ARBA00023136"/>
    </source>
</evidence>
<dbReference type="GO" id="GO:0016787">
    <property type="term" value="F:hydrolase activity"/>
    <property type="evidence" value="ECO:0007669"/>
    <property type="project" value="UniProtKB-KW"/>
</dbReference>
<keyword evidence="2" id="KW-0813">Transport</keyword>
<dbReference type="GO" id="GO:0006813">
    <property type="term" value="P:potassium ion transport"/>
    <property type="evidence" value="ECO:0007669"/>
    <property type="project" value="InterPro"/>
</dbReference>
<feature type="transmembrane region" description="Helical" evidence="7">
    <location>
        <begin position="54"/>
        <end position="73"/>
    </location>
</feature>
<dbReference type="AlphaFoldDB" id="A0A380TBE2"/>
<feature type="transmembrane region" description="Helical" evidence="7">
    <location>
        <begin position="406"/>
        <end position="439"/>
    </location>
</feature>
<dbReference type="PROSITE" id="PS51202">
    <property type="entry name" value="RCK_C"/>
    <property type="match status" value="2"/>
</dbReference>
<keyword evidence="6 7" id="KW-0472">Membrane</keyword>
<feature type="transmembrane region" description="Helical" evidence="7">
    <location>
        <begin position="143"/>
        <end position="164"/>
    </location>
</feature>
<feature type="domain" description="RCK C-terminal" evidence="8">
    <location>
        <begin position="211"/>
        <end position="295"/>
    </location>
</feature>